<comment type="subcellular location">
    <subcellularLocation>
        <location evidence="1">Periplasm</location>
    </subcellularLocation>
</comment>
<keyword evidence="3" id="KW-1185">Reference proteome</keyword>
<evidence type="ECO:0000313" key="2">
    <source>
        <dbReference type="EMBL" id="MDC8757106.1"/>
    </source>
</evidence>
<comment type="caution">
    <text evidence="2">The sequence shown here is derived from an EMBL/GenBank/DDBJ whole genome shotgun (WGS) entry which is preliminary data.</text>
</comment>
<dbReference type="RefSeq" id="WP_273669754.1">
    <property type="nucleotide sequence ID" value="NZ_JAQQXR010000001.1"/>
</dbReference>
<name>A0ABT5JYI0_9BURK</name>
<protein>
    <submittedName>
        <fullName evidence="2">Uncharacterized protein</fullName>
    </submittedName>
</protein>
<organism evidence="2 3">
    <name type="scientific">Janthinobacterium fluminis</name>
    <dbReference type="NCBI Taxonomy" id="2987524"/>
    <lineage>
        <taxon>Bacteria</taxon>
        <taxon>Pseudomonadati</taxon>
        <taxon>Pseudomonadota</taxon>
        <taxon>Betaproteobacteria</taxon>
        <taxon>Burkholderiales</taxon>
        <taxon>Oxalobacteraceae</taxon>
        <taxon>Janthinobacterium</taxon>
    </lineage>
</organism>
<evidence type="ECO:0000313" key="3">
    <source>
        <dbReference type="Proteomes" id="UP001221208"/>
    </source>
</evidence>
<sequence length="131" mass="14477">MEHNKEYNKHGVTFFNTRVTVVPTPDGSGNSVDGQYQVTYLPGESIKVATSSAVINYQLVHPTPADIVFTGMRTDQSDLDPQFSIPTISQDGRMLTFSDSNSRKELIKITLLWRAGVAIAHDPQVENDPRG</sequence>
<dbReference type="InterPro" id="IPR008972">
    <property type="entry name" value="Cupredoxin"/>
</dbReference>
<dbReference type="EMBL" id="JAQQXR010000001">
    <property type="protein sequence ID" value="MDC8757106.1"/>
    <property type="molecule type" value="Genomic_DNA"/>
</dbReference>
<proteinExistence type="predicted"/>
<reference evidence="2 3" key="1">
    <citation type="submission" date="2022-10" db="EMBL/GenBank/DDBJ databases">
        <title>Janthinobacterium sp. hw3 Genome sequencing.</title>
        <authorList>
            <person name="Park S."/>
        </authorList>
    </citation>
    <scope>NUCLEOTIDE SEQUENCE [LARGE SCALE GENOMIC DNA]</scope>
    <source>
        <strain evidence="3">hw3</strain>
    </source>
</reference>
<gene>
    <name evidence="2" type="ORF">OIK44_05810</name>
</gene>
<dbReference type="Proteomes" id="UP001221208">
    <property type="component" value="Unassembled WGS sequence"/>
</dbReference>
<evidence type="ECO:0000256" key="1">
    <source>
        <dbReference type="ARBA" id="ARBA00004418"/>
    </source>
</evidence>
<accession>A0ABT5JYI0</accession>
<dbReference type="Gene3D" id="2.60.40.420">
    <property type="entry name" value="Cupredoxins - blue copper proteins"/>
    <property type="match status" value="1"/>
</dbReference>